<evidence type="ECO:0000256" key="1">
    <source>
        <dbReference type="SAM" id="MobiDB-lite"/>
    </source>
</evidence>
<sequence length="131" mass="14738">PAIKSSSFSSLATLASDLSPRWPVAGFSEAEVEKQVLKLKKLQRHMVINGASIFLPESPAKRKSRDPWDAKRVLKNPPQMQDWISKTLSAVPGEVRIDYQALALILGPDKSRVDEDPKVKRRIKHKEGDRK</sequence>
<feature type="region of interest" description="Disordered" evidence="1">
    <location>
        <begin position="111"/>
        <end position="131"/>
    </location>
</feature>
<organism evidence="2 3">
    <name type="scientific">Polarella glacialis</name>
    <name type="common">Dinoflagellate</name>
    <dbReference type="NCBI Taxonomy" id="89957"/>
    <lineage>
        <taxon>Eukaryota</taxon>
        <taxon>Sar</taxon>
        <taxon>Alveolata</taxon>
        <taxon>Dinophyceae</taxon>
        <taxon>Suessiales</taxon>
        <taxon>Suessiaceae</taxon>
        <taxon>Polarella</taxon>
    </lineage>
</organism>
<comment type="caution">
    <text evidence="2">The sequence shown here is derived from an EMBL/GenBank/DDBJ whole genome shotgun (WGS) entry which is preliminary data.</text>
</comment>
<proteinExistence type="predicted"/>
<evidence type="ECO:0000313" key="3">
    <source>
        <dbReference type="Proteomes" id="UP000654075"/>
    </source>
</evidence>
<gene>
    <name evidence="2" type="ORF">PGLA1383_LOCUS7942</name>
</gene>
<evidence type="ECO:0000313" key="2">
    <source>
        <dbReference type="EMBL" id="CAE8589168.1"/>
    </source>
</evidence>
<dbReference type="Proteomes" id="UP000654075">
    <property type="component" value="Unassembled WGS sequence"/>
</dbReference>
<feature type="non-terminal residue" evidence="2">
    <location>
        <position position="131"/>
    </location>
</feature>
<protein>
    <submittedName>
        <fullName evidence="2">Uncharacterized protein</fullName>
    </submittedName>
</protein>
<dbReference type="AlphaFoldDB" id="A0A813DSD3"/>
<dbReference type="EMBL" id="CAJNNV010003525">
    <property type="protein sequence ID" value="CAE8589168.1"/>
    <property type="molecule type" value="Genomic_DNA"/>
</dbReference>
<feature type="non-terminal residue" evidence="2">
    <location>
        <position position="1"/>
    </location>
</feature>
<reference evidence="2" key="1">
    <citation type="submission" date="2021-02" db="EMBL/GenBank/DDBJ databases">
        <authorList>
            <person name="Dougan E. K."/>
            <person name="Rhodes N."/>
            <person name="Thang M."/>
            <person name="Chan C."/>
        </authorList>
    </citation>
    <scope>NUCLEOTIDE SEQUENCE</scope>
</reference>
<name>A0A813DSD3_POLGL</name>
<accession>A0A813DSD3</accession>
<keyword evidence="3" id="KW-1185">Reference proteome</keyword>